<keyword evidence="2" id="KW-1185">Reference proteome</keyword>
<dbReference type="RefSeq" id="WP_245763460.1">
    <property type="nucleotide sequence ID" value="NZ_FNYE01000038.1"/>
</dbReference>
<sequence length="244" mass="27492">MKVAELLSRLADADPDAIVLLLPSYADLTETEELDDVVLIGEPWTCERHRQDDGSTTDVHHPAGHGYTIGWNVETDESWTEHVVILSPQSGDIEARLQLESELRSDAASFEDNIREQALQARRQMVADGRLLTADEFRARLGIRKKRFGRMLEDGEVFALDVDGTDYFPALLADKRLNRKRLRAICYIIAPAPPWSRLDFLWSRNGSLGNKSPLDMLGGDADYLLLRKLAEAWAAEYSRTAVKL</sequence>
<dbReference type="AlphaFoldDB" id="A0A1H7E0P5"/>
<name>A0A1H7E0P5_9BURK</name>
<reference evidence="2" key="1">
    <citation type="submission" date="2016-10" db="EMBL/GenBank/DDBJ databases">
        <authorList>
            <person name="Varghese N."/>
            <person name="Submissions S."/>
        </authorList>
    </citation>
    <scope>NUCLEOTIDE SEQUENCE [LARGE SCALE GENOMIC DNA]</scope>
    <source>
        <strain evidence="2">LMG 26031</strain>
    </source>
</reference>
<accession>A0A1H7E0P5</accession>
<evidence type="ECO:0000313" key="2">
    <source>
        <dbReference type="Proteomes" id="UP000198866"/>
    </source>
</evidence>
<proteinExistence type="predicted"/>
<protein>
    <recommendedName>
        <fullName evidence="3">Antitoxin Xre/MbcA/ParS-like toxin-binding domain-containing protein</fullName>
    </recommendedName>
</protein>
<dbReference type="Proteomes" id="UP000198866">
    <property type="component" value="Unassembled WGS sequence"/>
</dbReference>
<gene>
    <name evidence="1" type="ORF">SAMN05192539_103821</name>
</gene>
<dbReference type="STRING" id="667676.SAMN05192539_103821"/>
<evidence type="ECO:0008006" key="3">
    <source>
        <dbReference type="Google" id="ProtNLM"/>
    </source>
</evidence>
<dbReference type="EMBL" id="FNYE01000038">
    <property type="protein sequence ID" value="SEK07244.1"/>
    <property type="molecule type" value="Genomic_DNA"/>
</dbReference>
<organism evidence="1 2">
    <name type="scientific">Paraburkholderia diazotrophica</name>
    <dbReference type="NCBI Taxonomy" id="667676"/>
    <lineage>
        <taxon>Bacteria</taxon>
        <taxon>Pseudomonadati</taxon>
        <taxon>Pseudomonadota</taxon>
        <taxon>Betaproteobacteria</taxon>
        <taxon>Burkholderiales</taxon>
        <taxon>Burkholderiaceae</taxon>
        <taxon>Paraburkholderia</taxon>
    </lineage>
</organism>
<evidence type="ECO:0000313" key="1">
    <source>
        <dbReference type="EMBL" id="SEK07244.1"/>
    </source>
</evidence>